<gene>
    <name evidence="1" type="ORF">FIBSPDRAFT_929948</name>
</gene>
<keyword evidence="2" id="KW-1185">Reference proteome</keyword>
<organism evidence="1 2">
    <name type="scientific">Athelia psychrophila</name>
    <dbReference type="NCBI Taxonomy" id="1759441"/>
    <lineage>
        <taxon>Eukaryota</taxon>
        <taxon>Fungi</taxon>
        <taxon>Dikarya</taxon>
        <taxon>Basidiomycota</taxon>
        <taxon>Agaricomycotina</taxon>
        <taxon>Agaricomycetes</taxon>
        <taxon>Agaricomycetidae</taxon>
        <taxon>Atheliales</taxon>
        <taxon>Atheliaceae</taxon>
        <taxon>Athelia</taxon>
    </lineage>
</organism>
<name>A0A166MZI2_9AGAM</name>
<accession>A0A166MZI2</accession>
<dbReference type="EMBL" id="KV417526">
    <property type="protein sequence ID" value="KZP24490.1"/>
    <property type="molecule type" value="Genomic_DNA"/>
</dbReference>
<evidence type="ECO:0000313" key="1">
    <source>
        <dbReference type="EMBL" id="KZP24490.1"/>
    </source>
</evidence>
<dbReference type="OrthoDB" id="284184at2759"/>
<dbReference type="AlphaFoldDB" id="A0A166MZI2"/>
<dbReference type="Proteomes" id="UP000076532">
    <property type="component" value="Unassembled WGS sequence"/>
</dbReference>
<dbReference type="STRING" id="436010.A0A166MZI2"/>
<protein>
    <recommendedName>
        <fullName evidence="3">AB hydrolase-1 domain-containing protein</fullName>
    </recommendedName>
</protein>
<sequence>MSVPTTTCSTIGVDGVEVFYPSAGDPAAPVVLLLHGFPTSSHQYRRLRTPADSEERNRNILCHVTCGHTARLGEPAKLIRCSAAASRFTPVLPASDILLAHWRQITWNTLEPPTGTCNNTMPLTVELG</sequence>
<reference evidence="1 2" key="1">
    <citation type="journal article" date="2016" name="Mol. Biol. Evol.">
        <title>Comparative Genomics of Early-Diverging Mushroom-Forming Fungi Provides Insights into the Origins of Lignocellulose Decay Capabilities.</title>
        <authorList>
            <person name="Nagy L.G."/>
            <person name="Riley R."/>
            <person name="Tritt A."/>
            <person name="Adam C."/>
            <person name="Daum C."/>
            <person name="Floudas D."/>
            <person name="Sun H."/>
            <person name="Yadav J.S."/>
            <person name="Pangilinan J."/>
            <person name="Larsson K.H."/>
            <person name="Matsuura K."/>
            <person name="Barry K."/>
            <person name="Labutti K."/>
            <person name="Kuo R."/>
            <person name="Ohm R.A."/>
            <person name="Bhattacharya S.S."/>
            <person name="Shirouzu T."/>
            <person name="Yoshinaga Y."/>
            <person name="Martin F.M."/>
            <person name="Grigoriev I.V."/>
            <person name="Hibbett D.S."/>
        </authorList>
    </citation>
    <scope>NUCLEOTIDE SEQUENCE [LARGE SCALE GENOMIC DNA]</scope>
    <source>
        <strain evidence="1 2">CBS 109695</strain>
    </source>
</reference>
<dbReference type="InterPro" id="IPR029058">
    <property type="entry name" value="AB_hydrolase_fold"/>
</dbReference>
<evidence type="ECO:0000313" key="2">
    <source>
        <dbReference type="Proteomes" id="UP000076532"/>
    </source>
</evidence>
<dbReference type="SUPFAM" id="SSF53474">
    <property type="entry name" value="alpha/beta-Hydrolases"/>
    <property type="match status" value="1"/>
</dbReference>
<dbReference type="Gene3D" id="3.40.50.1820">
    <property type="entry name" value="alpha/beta hydrolase"/>
    <property type="match status" value="1"/>
</dbReference>
<evidence type="ECO:0008006" key="3">
    <source>
        <dbReference type="Google" id="ProtNLM"/>
    </source>
</evidence>
<proteinExistence type="predicted"/>